<dbReference type="STRING" id="1470563.SAMN05444000_1385"/>
<dbReference type="RefSeq" id="WP_073256968.1">
    <property type="nucleotide sequence ID" value="NZ_FQZQ01000038.1"/>
</dbReference>
<protein>
    <recommendedName>
        <fullName evidence="3">DNA-binding protein</fullName>
    </recommendedName>
</protein>
<dbReference type="EMBL" id="FQZQ01000038">
    <property type="protein sequence ID" value="SHK54802.1"/>
    <property type="molecule type" value="Genomic_DNA"/>
</dbReference>
<organism evidence="1 2">
    <name type="scientific">Shimia gijangensis</name>
    <dbReference type="NCBI Taxonomy" id="1470563"/>
    <lineage>
        <taxon>Bacteria</taxon>
        <taxon>Pseudomonadati</taxon>
        <taxon>Pseudomonadota</taxon>
        <taxon>Alphaproteobacteria</taxon>
        <taxon>Rhodobacterales</taxon>
        <taxon>Roseobacteraceae</taxon>
    </lineage>
</organism>
<dbReference type="SUPFAM" id="SSF46955">
    <property type="entry name" value="Putative DNA-binding domain"/>
    <property type="match status" value="1"/>
</dbReference>
<dbReference type="Proteomes" id="UP000183982">
    <property type="component" value="Unassembled WGS sequence"/>
</dbReference>
<evidence type="ECO:0000313" key="2">
    <source>
        <dbReference type="Proteomes" id="UP000183982"/>
    </source>
</evidence>
<proteinExistence type="predicted"/>
<dbReference type="InterPro" id="IPR009061">
    <property type="entry name" value="DNA-bd_dom_put_sf"/>
</dbReference>
<evidence type="ECO:0000313" key="1">
    <source>
        <dbReference type="EMBL" id="SHK54802.1"/>
    </source>
</evidence>
<keyword evidence="2" id="KW-1185">Reference proteome</keyword>
<evidence type="ECO:0008006" key="3">
    <source>
        <dbReference type="Google" id="ProtNLM"/>
    </source>
</evidence>
<gene>
    <name evidence="1" type="ORF">SAMN05444000_1385</name>
</gene>
<name>A0A1M6TCN5_9RHOB</name>
<dbReference type="OrthoDB" id="8546410at2"/>
<dbReference type="AlphaFoldDB" id="A0A1M6TCN5"/>
<accession>A0A1M6TCN5</accession>
<sequence length="139" mass="15462">MARRFKTRSIKANKSYRVPELAEAADVSIATVRNWIKAGMQCVDGNRPTIVMGFQALEFLTARKADAKRPSALDEFFCFRCKATRAALGSMADYEPTSEKGGRLKALCGVCECQCNRNISARDLPQIRKVLEVATRGNR</sequence>
<reference evidence="2" key="1">
    <citation type="submission" date="2016-11" db="EMBL/GenBank/DDBJ databases">
        <authorList>
            <person name="Varghese N."/>
            <person name="Submissions S."/>
        </authorList>
    </citation>
    <scope>NUCLEOTIDE SEQUENCE [LARGE SCALE GENOMIC DNA]</scope>
    <source>
        <strain evidence="2">DSM 100564</strain>
    </source>
</reference>